<dbReference type="AlphaFoldDB" id="A0AAV9Z4Q7"/>
<protein>
    <submittedName>
        <fullName evidence="1">Uncharacterized protein</fullName>
    </submittedName>
</protein>
<name>A0AAV9Z4Q7_9AGAR</name>
<accession>A0AAV9Z4Q7</accession>
<proteinExistence type="predicted"/>
<gene>
    <name evidence="1" type="ORF">R3P38DRAFT_2813720</name>
</gene>
<evidence type="ECO:0000313" key="1">
    <source>
        <dbReference type="EMBL" id="KAK6971583.1"/>
    </source>
</evidence>
<keyword evidence="2" id="KW-1185">Reference proteome</keyword>
<organism evidence="1 2">
    <name type="scientific">Favolaschia claudopus</name>
    <dbReference type="NCBI Taxonomy" id="2862362"/>
    <lineage>
        <taxon>Eukaryota</taxon>
        <taxon>Fungi</taxon>
        <taxon>Dikarya</taxon>
        <taxon>Basidiomycota</taxon>
        <taxon>Agaricomycotina</taxon>
        <taxon>Agaricomycetes</taxon>
        <taxon>Agaricomycetidae</taxon>
        <taxon>Agaricales</taxon>
        <taxon>Marasmiineae</taxon>
        <taxon>Mycenaceae</taxon>
        <taxon>Favolaschia</taxon>
    </lineage>
</organism>
<sequence length="124" mass="13550">MINELVALDGMRPNKVANGLKRFAEKLGIEVAGDISDRTVRVGTARGLTLSGDGTTHRNINLESHRATVINQGNEKQNFFLGIGMAINLNHTSEKQLEGWEELIETAYGGGQNFMTSRNSGQIH</sequence>
<reference evidence="1 2" key="1">
    <citation type="journal article" date="2024" name="J Genomics">
        <title>Draft genome sequencing and assembly of Favolaschia claudopus CIRM-BRFM 2984 isolated from oak limbs.</title>
        <authorList>
            <person name="Navarro D."/>
            <person name="Drula E."/>
            <person name="Chaduli D."/>
            <person name="Cazenave R."/>
            <person name="Ahrendt S."/>
            <person name="Wang J."/>
            <person name="Lipzen A."/>
            <person name="Daum C."/>
            <person name="Barry K."/>
            <person name="Grigoriev I.V."/>
            <person name="Favel A."/>
            <person name="Rosso M.N."/>
            <person name="Martin F."/>
        </authorList>
    </citation>
    <scope>NUCLEOTIDE SEQUENCE [LARGE SCALE GENOMIC DNA]</scope>
    <source>
        <strain evidence="1 2">CIRM-BRFM 2984</strain>
    </source>
</reference>
<dbReference type="EMBL" id="JAWWNJ010000209">
    <property type="protein sequence ID" value="KAK6971583.1"/>
    <property type="molecule type" value="Genomic_DNA"/>
</dbReference>
<dbReference type="Proteomes" id="UP001362999">
    <property type="component" value="Unassembled WGS sequence"/>
</dbReference>
<evidence type="ECO:0000313" key="2">
    <source>
        <dbReference type="Proteomes" id="UP001362999"/>
    </source>
</evidence>
<comment type="caution">
    <text evidence="1">The sequence shown here is derived from an EMBL/GenBank/DDBJ whole genome shotgun (WGS) entry which is preliminary data.</text>
</comment>